<feature type="signal peptide" evidence="7">
    <location>
        <begin position="1"/>
        <end position="35"/>
    </location>
</feature>
<evidence type="ECO:0000256" key="6">
    <source>
        <dbReference type="ARBA" id="ARBA00023098"/>
    </source>
</evidence>
<dbReference type="GO" id="GO:0016891">
    <property type="term" value="F:RNA endonuclease activity producing 5'-phosphomonoesters, hydrolytic mechanism"/>
    <property type="evidence" value="ECO:0007669"/>
    <property type="project" value="TreeGrafter"/>
</dbReference>
<evidence type="ECO:0000256" key="5">
    <source>
        <dbReference type="ARBA" id="ARBA00022963"/>
    </source>
</evidence>
<dbReference type="SUPFAM" id="SSF56024">
    <property type="entry name" value="Phospholipase D/nuclease"/>
    <property type="match status" value="1"/>
</dbReference>
<evidence type="ECO:0000259" key="8">
    <source>
        <dbReference type="PROSITE" id="PS50035"/>
    </source>
</evidence>
<reference evidence="9" key="1">
    <citation type="submission" date="2015-12" db="EMBL/GenBank/DDBJ databases">
        <title>Dynamic change of carbapenemase-encoding plasmids in Enterobacter aerogenes outbreak strains.</title>
        <authorList>
            <person name="Li R."/>
            <person name="Lin D."/>
            <person name="Chen S."/>
        </authorList>
    </citation>
    <scope>NUCLEOTIDE SEQUENCE</scope>
    <source>
        <plasmid evidence="9">pEA49-KPC</plasmid>
    </source>
</reference>
<dbReference type="GO" id="GO:0006793">
    <property type="term" value="P:phosphorus metabolic process"/>
    <property type="evidence" value="ECO:0007669"/>
    <property type="project" value="UniProtKB-ARBA"/>
</dbReference>
<dbReference type="PROSITE" id="PS50035">
    <property type="entry name" value="PLD"/>
    <property type="match status" value="1"/>
</dbReference>
<evidence type="ECO:0000256" key="1">
    <source>
        <dbReference type="ARBA" id="ARBA00000798"/>
    </source>
</evidence>
<feature type="chain" id="PRO_5008526381" description="phospholipase D" evidence="7">
    <location>
        <begin position="36"/>
        <end position="188"/>
    </location>
</feature>
<accession>A0A1B1LPS5</accession>
<dbReference type="EC" id="3.1.4.4" evidence="3"/>
<evidence type="ECO:0000256" key="4">
    <source>
        <dbReference type="ARBA" id="ARBA00022801"/>
    </source>
</evidence>
<keyword evidence="5" id="KW-0442">Lipid degradation</keyword>
<comment type="similarity">
    <text evidence="2">Belongs to the phospholipase D family.</text>
</comment>
<evidence type="ECO:0000256" key="3">
    <source>
        <dbReference type="ARBA" id="ARBA00012027"/>
    </source>
</evidence>
<dbReference type="PANTHER" id="PTHR43856">
    <property type="entry name" value="CARDIOLIPIN HYDROLASE"/>
    <property type="match status" value="1"/>
</dbReference>
<protein>
    <recommendedName>
        <fullName evidence="3">phospholipase D</fullName>
        <ecNumber evidence="3">3.1.4.4</ecNumber>
    </recommendedName>
</protein>
<comment type="catalytic activity">
    <reaction evidence="1">
        <text>a 1,2-diacyl-sn-glycero-3-phosphocholine + H2O = a 1,2-diacyl-sn-glycero-3-phosphate + choline + H(+)</text>
        <dbReference type="Rhea" id="RHEA:14445"/>
        <dbReference type="ChEBI" id="CHEBI:15354"/>
        <dbReference type="ChEBI" id="CHEBI:15377"/>
        <dbReference type="ChEBI" id="CHEBI:15378"/>
        <dbReference type="ChEBI" id="CHEBI:57643"/>
        <dbReference type="ChEBI" id="CHEBI:58608"/>
        <dbReference type="EC" id="3.1.4.4"/>
    </reaction>
</comment>
<evidence type="ECO:0000313" key="9">
    <source>
        <dbReference type="EMBL" id="ANS55068.1"/>
    </source>
</evidence>
<dbReference type="CDD" id="cd09170">
    <property type="entry name" value="PLDc_Nuc"/>
    <property type="match status" value="1"/>
</dbReference>
<dbReference type="AlphaFoldDB" id="A0A1B1LPS5"/>
<dbReference type="InterPro" id="IPR001736">
    <property type="entry name" value="PLipase_D/transphosphatidylase"/>
</dbReference>
<keyword evidence="7" id="KW-0732">Signal</keyword>
<evidence type="ECO:0000256" key="2">
    <source>
        <dbReference type="ARBA" id="ARBA00008664"/>
    </source>
</evidence>
<proteinExistence type="inferred from homology"/>
<dbReference type="InterPro" id="IPR025202">
    <property type="entry name" value="PLD-like_dom"/>
</dbReference>
<dbReference type="GO" id="GO:0004630">
    <property type="term" value="F:phospholipase D activity"/>
    <property type="evidence" value="ECO:0007669"/>
    <property type="project" value="UniProtKB-EC"/>
</dbReference>
<geneLocation type="plasmid" evidence="9">
    <name>pEA49-KPC</name>
</geneLocation>
<sequence length="188" mass="20640">MRITMAVRSKANTCRWLVAGLLGLALYAPAPAAYAASIETGFSPEGTALQLVLKTIESAQHEIRLMGYSFTSPEVVSALVRAKHRGVDVKIVLDEKGNRNKTSQSAMNVVVNAGIPLRTNGRYAIMHDKVIIVDNHTVESGSFNMTRSAASRNSENVLVIKDVPEVAQAYLQHWQSRWDGGTEWHSSY</sequence>
<dbReference type="PANTHER" id="PTHR43856:SF1">
    <property type="entry name" value="MITOCHONDRIAL CARDIOLIPIN HYDROLASE"/>
    <property type="match status" value="1"/>
</dbReference>
<dbReference type="GO" id="GO:0016042">
    <property type="term" value="P:lipid catabolic process"/>
    <property type="evidence" value="ECO:0007669"/>
    <property type="project" value="UniProtKB-KW"/>
</dbReference>
<keyword evidence="6" id="KW-0443">Lipid metabolism</keyword>
<dbReference type="EMBL" id="KU318419">
    <property type="protein sequence ID" value="ANS55068.1"/>
    <property type="molecule type" value="Genomic_DNA"/>
</dbReference>
<keyword evidence="9" id="KW-0614">Plasmid</keyword>
<organism evidence="9">
    <name type="scientific">Klebsiella aerogenes</name>
    <name type="common">Enterobacter aerogenes</name>
    <dbReference type="NCBI Taxonomy" id="548"/>
    <lineage>
        <taxon>Bacteria</taxon>
        <taxon>Pseudomonadati</taxon>
        <taxon>Pseudomonadota</taxon>
        <taxon>Gammaproteobacteria</taxon>
        <taxon>Enterobacterales</taxon>
        <taxon>Enterobacteriaceae</taxon>
        <taxon>Klebsiella/Raoultella group</taxon>
        <taxon>Klebsiella</taxon>
    </lineage>
</organism>
<name>A0A1B1LPS5_KLEAE</name>
<dbReference type="Pfam" id="PF13091">
    <property type="entry name" value="PLDc_2"/>
    <property type="match status" value="1"/>
</dbReference>
<feature type="domain" description="PLD phosphodiesterase" evidence="8">
    <location>
        <begin position="122"/>
        <end position="149"/>
    </location>
</feature>
<dbReference type="InterPro" id="IPR051406">
    <property type="entry name" value="PLD_domain"/>
</dbReference>
<dbReference type="Gene3D" id="3.30.870.10">
    <property type="entry name" value="Endonuclease Chain A"/>
    <property type="match status" value="1"/>
</dbReference>
<keyword evidence="4" id="KW-0378">Hydrolase</keyword>
<evidence type="ECO:0000256" key="7">
    <source>
        <dbReference type="SAM" id="SignalP"/>
    </source>
</evidence>